<name>Q6ER73_ORYSJ</name>
<accession>Q6ER73</accession>
<dbReference type="EMBL" id="AP005612">
    <property type="protein sequence ID" value="BAD28847.1"/>
    <property type="molecule type" value="Genomic_DNA"/>
</dbReference>
<reference evidence="2" key="2">
    <citation type="journal article" date="2008" name="Nucleic Acids Res.">
        <title>The rice annotation project database (RAP-DB): 2008 update.</title>
        <authorList>
            <consortium name="The rice annotation project (RAP)"/>
        </authorList>
    </citation>
    <scope>GENOME REANNOTATION</scope>
    <source>
        <strain evidence="2">cv. Nipponbare</strain>
    </source>
</reference>
<gene>
    <name evidence="1" type="primary">OSJNBa0073A18.14</name>
</gene>
<evidence type="ECO:0000313" key="2">
    <source>
        <dbReference type="Proteomes" id="UP000000763"/>
    </source>
</evidence>
<evidence type="ECO:0000313" key="1">
    <source>
        <dbReference type="EMBL" id="BAD28847.1"/>
    </source>
</evidence>
<dbReference type="AlphaFoldDB" id="Q6ER73"/>
<sequence length="68" mass="7240">MADKTLREFAAPSVDNVAIGPQINMGDVDFGLKSSLITMAQASPFSGKPNEDPTLICSSSWRSIARTP</sequence>
<protein>
    <submittedName>
        <fullName evidence="1">Uncharacterized protein</fullName>
    </submittedName>
</protein>
<proteinExistence type="predicted"/>
<organism evidence="1 2">
    <name type="scientific">Oryza sativa subsp. japonica</name>
    <name type="common">Rice</name>
    <dbReference type="NCBI Taxonomy" id="39947"/>
    <lineage>
        <taxon>Eukaryota</taxon>
        <taxon>Viridiplantae</taxon>
        <taxon>Streptophyta</taxon>
        <taxon>Embryophyta</taxon>
        <taxon>Tracheophyta</taxon>
        <taxon>Spermatophyta</taxon>
        <taxon>Magnoliopsida</taxon>
        <taxon>Liliopsida</taxon>
        <taxon>Poales</taxon>
        <taxon>Poaceae</taxon>
        <taxon>BOP clade</taxon>
        <taxon>Oryzoideae</taxon>
        <taxon>Oryzeae</taxon>
        <taxon>Oryzinae</taxon>
        <taxon>Oryza</taxon>
        <taxon>Oryza sativa</taxon>
    </lineage>
</organism>
<reference evidence="2" key="1">
    <citation type="journal article" date="2005" name="Nature">
        <title>The map-based sequence of the rice genome.</title>
        <authorList>
            <consortium name="International rice genome sequencing project (IRGSP)"/>
            <person name="Matsumoto T."/>
            <person name="Wu J."/>
            <person name="Kanamori H."/>
            <person name="Katayose Y."/>
            <person name="Fujisawa M."/>
            <person name="Namiki N."/>
            <person name="Mizuno H."/>
            <person name="Yamamoto K."/>
            <person name="Antonio B.A."/>
            <person name="Baba T."/>
            <person name="Sakata K."/>
            <person name="Nagamura Y."/>
            <person name="Aoki H."/>
            <person name="Arikawa K."/>
            <person name="Arita K."/>
            <person name="Bito T."/>
            <person name="Chiden Y."/>
            <person name="Fujitsuka N."/>
            <person name="Fukunaka R."/>
            <person name="Hamada M."/>
            <person name="Harada C."/>
            <person name="Hayashi A."/>
            <person name="Hijishita S."/>
            <person name="Honda M."/>
            <person name="Hosokawa S."/>
            <person name="Ichikawa Y."/>
            <person name="Idonuma A."/>
            <person name="Iijima M."/>
            <person name="Ikeda M."/>
            <person name="Ikeno M."/>
            <person name="Ito K."/>
            <person name="Ito S."/>
            <person name="Ito T."/>
            <person name="Ito Y."/>
            <person name="Ito Y."/>
            <person name="Iwabuchi A."/>
            <person name="Kamiya K."/>
            <person name="Karasawa W."/>
            <person name="Kurita K."/>
            <person name="Katagiri S."/>
            <person name="Kikuta A."/>
            <person name="Kobayashi H."/>
            <person name="Kobayashi N."/>
            <person name="Machita K."/>
            <person name="Maehara T."/>
            <person name="Masukawa M."/>
            <person name="Mizubayashi T."/>
            <person name="Mukai Y."/>
            <person name="Nagasaki H."/>
            <person name="Nagata Y."/>
            <person name="Naito S."/>
            <person name="Nakashima M."/>
            <person name="Nakama Y."/>
            <person name="Nakamichi Y."/>
            <person name="Nakamura M."/>
            <person name="Meguro A."/>
            <person name="Negishi M."/>
            <person name="Ohta I."/>
            <person name="Ohta T."/>
            <person name="Okamoto M."/>
            <person name="Ono N."/>
            <person name="Saji S."/>
            <person name="Sakaguchi M."/>
            <person name="Sakai K."/>
            <person name="Shibata M."/>
            <person name="Shimokawa T."/>
            <person name="Song J."/>
            <person name="Takazaki Y."/>
            <person name="Terasawa K."/>
            <person name="Tsugane M."/>
            <person name="Tsuji K."/>
            <person name="Ueda S."/>
            <person name="Waki K."/>
            <person name="Yamagata H."/>
            <person name="Yamamoto M."/>
            <person name="Yamamoto S."/>
            <person name="Yamane H."/>
            <person name="Yoshiki S."/>
            <person name="Yoshihara R."/>
            <person name="Yukawa K."/>
            <person name="Zhong H."/>
            <person name="Yano M."/>
            <person name="Yuan Q."/>
            <person name="Ouyang S."/>
            <person name="Liu J."/>
            <person name="Jones K.M."/>
            <person name="Gansberger K."/>
            <person name="Moffat K."/>
            <person name="Hill J."/>
            <person name="Bera J."/>
            <person name="Fadrosh D."/>
            <person name="Jin S."/>
            <person name="Johri S."/>
            <person name="Kim M."/>
            <person name="Overton L."/>
            <person name="Reardon M."/>
            <person name="Tsitrin T."/>
            <person name="Vuong H."/>
            <person name="Weaver B."/>
            <person name="Ciecko A."/>
            <person name="Tallon L."/>
            <person name="Jackson J."/>
            <person name="Pai G."/>
            <person name="Aken S.V."/>
            <person name="Utterback T."/>
            <person name="Reidmuller S."/>
            <person name="Feldblyum T."/>
            <person name="Hsiao J."/>
            <person name="Zismann V."/>
            <person name="Iobst S."/>
            <person name="de Vazeille A.R."/>
            <person name="Buell C.R."/>
            <person name="Ying K."/>
            <person name="Li Y."/>
            <person name="Lu T."/>
            <person name="Huang Y."/>
            <person name="Zhao Q."/>
            <person name="Feng Q."/>
            <person name="Zhang L."/>
            <person name="Zhu J."/>
            <person name="Weng Q."/>
            <person name="Mu J."/>
            <person name="Lu Y."/>
            <person name="Fan D."/>
            <person name="Liu Y."/>
            <person name="Guan J."/>
            <person name="Zhang Y."/>
            <person name="Yu S."/>
            <person name="Liu X."/>
            <person name="Zhang Y."/>
            <person name="Hong G."/>
            <person name="Han B."/>
            <person name="Choisne N."/>
            <person name="Demange N."/>
            <person name="Orjeda G."/>
            <person name="Samain S."/>
            <person name="Cattolico L."/>
            <person name="Pelletier E."/>
            <person name="Couloux A."/>
            <person name="Segurens B."/>
            <person name="Wincker P."/>
            <person name="D'Hont A."/>
            <person name="Scarpelli C."/>
            <person name="Weissenbach J."/>
            <person name="Salanoubat M."/>
            <person name="Quetier F."/>
            <person name="Yu Y."/>
            <person name="Kim H.R."/>
            <person name="Rambo T."/>
            <person name="Currie J."/>
            <person name="Collura K."/>
            <person name="Luo M."/>
            <person name="Yang T."/>
            <person name="Ammiraju J.S.S."/>
            <person name="Engler F."/>
            <person name="Soderlund C."/>
            <person name="Wing R.A."/>
            <person name="Palmer L.E."/>
            <person name="de la Bastide M."/>
            <person name="Spiegel L."/>
            <person name="Nascimento L."/>
            <person name="Zutavern T."/>
            <person name="O'Shaughnessy A."/>
            <person name="Dike S."/>
            <person name="Dedhia N."/>
            <person name="Preston R."/>
            <person name="Balija V."/>
            <person name="McCombie W.R."/>
            <person name="Chow T."/>
            <person name="Chen H."/>
            <person name="Chung M."/>
            <person name="Chen C."/>
            <person name="Shaw J."/>
            <person name="Wu H."/>
            <person name="Hsiao K."/>
            <person name="Chao Y."/>
            <person name="Chu M."/>
            <person name="Cheng C."/>
            <person name="Hour A."/>
            <person name="Lee P."/>
            <person name="Lin S."/>
            <person name="Lin Y."/>
            <person name="Liou J."/>
            <person name="Liu S."/>
            <person name="Hsing Y."/>
            <person name="Raghuvanshi S."/>
            <person name="Mohanty A."/>
            <person name="Bharti A.K."/>
            <person name="Gaur A."/>
            <person name="Gupta V."/>
            <person name="Kumar D."/>
            <person name="Ravi V."/>
            <person name="Vij S."/>
            <person name="Kapur A."/>
            <person name="Khurana P."/>
            <person name="Khurana P."/>
            <person name="Khurana J.P."/>
            <person name="Tyagi A.K."/>
            <person name="Gaikwad K."/>
            <person name="Singh A."/>
            <person name="Dalal V."/>
            <person name="Srivastava S."/>
            <person name="Dixit A."/>
            <person name="Pal A.K."/>
            <person name="Ghazi I.A."/>
            <person name="Yadav M."/>
            <person name="Pandit A."/>
            <person name="Bhargava A."/>
            <person name="Sureshbabu K."/>
            <person name="Batra K."/>
            <person name="Sharma T.R."/>
            <person name="Mohapatra T."/>
            <person name="Singh N.K."/>
            <person name="Messing J."/>
            <person name="Nelson A.B."/>
            <person name="Fuks G."/>
            <person name="Kavchok S."/>
            <person name="Keizer G."/>
            <person name="Linton E."/>
            <person name="Llaca V."/>
            <person name="Song R."/>
            <person name="Tanyolac B."/>
            <person name="Young S."/>
            <person name="Ho-Il K."/>
            <person name="Hahn J.H."/>
            <person name="Sangsakoo G."/>
            <person name="Vanavichit A."/>
            <person name="de Mattos Luiz.A.T."/>
            <person name="Zimmer P.D."/>
            <person name="Malone G."/>
            <person name="Dellagostin O."/>
            <person name="de Oliveira A.C."/>
            <person name="Bevan M."/>
            <person name="Bancroft I."/>
            <person name="Minx P."/>
            <person name="Cordum H."/>
            <person name="Wilson R."/>
            <person name="Cheng Z."/>
            <person name="Jin W."/>
            <person name="Jiang J."/>
            <person name="Leong S.A."/>
            <person name="Iwama H."/>
            <person name="Gojobori T."/>
            <person name="Itoh T."/>
            <person name="Niimura Y."/>
            <person name="Fujii Y."/>
            <person name="Habara T."/>
            <person name="Sakai H."/>
            <person name="Sato Y."/>
            <person name="Wilson G."/>
            <person name="Kumar K."/>
            <person name="McCouch S."/>
            <person name="Juretic N."/>
            <person name="Hoen D."/>
            <person name="Wright S."/>
            <person name="Bruskiewich R."/>
            <person name="Bureau T."/>
            <person name="Miyao A."/>
            <person name="Hirochika H."/>
            <person name="Nishikawa T."/>
            <person name="Kadowaki K."/>
            <person name="Sugiura M."/>
            <person name="Burr B."/>
            <person name="Sasaki T."/>
        </authorList>
    </citation>
    <scope>NUCLEOTIDE SEQUENCE [LARGE SCALE GENOMIC DNA]</scope>
    <source>
        <strain evidence="2">cv. Nipponbare</strain>
    </source>
</reference>
<dbReference type="Proteomes" id="UP000000763">
    <property type="component" value="Chromosome 2"/>
</dbReference>